<dbReference type="GO" id="GO:0004609">
    <property type="term" value="F:phosphatidylserine decarboxylase activity"/>
    <property type="evidence" value="ECO:0007669"/>
    <property type="project" value="InterPro"/>
</dbReference>
<accession>A0A7V7QNK1</accession>
<evidence type="ECO:0000256" key="4">
    <source>
        <dbReference type="ARBA" id="ARBA00023317"/>
    </source>
</evidence>
<sequence>MKCIDRKGSIVKQNETQNKVLSFLYQTKIGRMILMVLVRPEISRGIGFILNLPVTRVIIPYFVRKNHINVEEYEKRKYTSFNDFFIRKIMKEKRIIDKQFNHFISPCDAKLSVFPINQDSQFTIKDSIYTIESLFRSKKLAKRYEDGILLLFRLTVDDYHRYCYIDNGIKTKNWHIPGVFHTVNPLAGKIFPIYKENTREFSILKSENYGNILIMEVGALLVGKIANYHEEAKVNRGEEKGRFEFGGSTIIVCLEKGKVKIDTDILYNSLNDIETVVKMGEKIGEKIEEKIEEPII</sequence>
<reference evidence="5 6" key="1">
    <citation type="submission" date="2019-09" db="EMBL/GenBank/DDBJ databases">
        <authorList>
            <person name="Valk L.C."/>
        </authorList>
    </citation>
    <scope>NUCLEOTIDE SEQUENCE [LARGE SCALE GENOMIC DNA]</scope>
    <source>
        <strain evidence="5">GalUA</strain>
    </source>
</reference>
<evidence type="ECO:0000256" key="1">
    <source>
        <dbReference type="ARBA" id="ARBA00022793"/>
    </source>
</evidence>
<keyword evidence="2" id="KW-0865">Zymogen</keyword>
<dbReference type="Pfam" id="PF02666">
    <property type="entry name" value="PS_Dcarbxylase"/>
    <property type="match status" value="1"/>
</dbReference>
<evidence type="ECO:0000313" key="5">
    <source>
        <dbReference type="EMBL" id="KAB1440617.1"/>
    </source>
</evidence>
<dbReference type="OrthoDB" id="9802030at2"/>
<protein>
    <submittedName>
        <fullName evidence="5">Phosphatidylserine decarboxylase</fullName>
    </submittedName>
</protein>
<gene>
    <name evidence="5" type="ORF">F7O84_01965</name>
</gene>
<evidence type="ECO:0000313" key="6">
    <source>
        <dbReference type="Proteomes" id="UP000461768"/>
    </source>
</evidence>
<dbReference type="PANTHER" id="PTHR10067">
    <property type="entry name" value="PHOSPHATIDYLSERINE DECARBOXYLASE"/>
    <property type="match status" value="1"/>
</dbReference>
<dbReference type="AlphaFoldDB" id="A0A7V7QNK1"/>
<keyword evidence="6" id="KW-1185">Reference proteome</keyword>
<dbReference type="PANTHER" id="PTHR10067:SF17">
    <property type="entry name" value="PHOSPHATIDYLSERINE DECARBOXYLASE PROENZYME 2"/>
    <property type="match status" value="1"/>
</dbReference>
<dbReference type="EMBL" id="WAGX01000003">
    <property type="protein sequence ID" value="KAB1440617.1"/>
    <property type="molecule type" value="Genomic_DNA"/>
</dbReference>
<dbReference type="Proteomes" id="UP000461768">
    <property type="component" value="Unassembled WGS sequence"/>
</dbReference>
<proteinExistence type="predicted"/>
<keyword evidence="3" id="KW-0456">Lyase</keyword>
<dbReference type="GO" id="GO:0008654">
    <property type="term" value="P:phospholipid biosynthetic process"/>
    <property type="evidence" value="ECO:0007669"/>
    <property type="project" value="InterPro"/>
</dbReference>
<organism evidence="5 6">
    <name type="scientific">Candidatus Galacturonatibacter soehngenii</name>
    <dbReference type="NCBI Taxonomy" id="2307010"/>
    <lineage>
        <taxon>Bacteria</taxon>
        <taxon>Bacillati</taxon>
        <taxon>Bacillota</taxon>
        <taxon>Clostridia</taxon>
        <taxon>Lachnospirales</taxon>
        <taxon>Lachnospiraceae</taxon>
        <taxon>Candidatus Galacturonatibacter</taxon>
    </lineage>
</organism>
<evidence type="ECO:0000256" key="3">
    <source>
        <dbReference type="ARBA" id="ARBA00023239"/>
    </source>
</evidence>
<name>A0A7V7QNK1_9FIRM</name>
<reference evidence="5 6" key="2">
    <citation type="submission" date="2020-02" db="EMBL/GenBank/DDBJ databases">
        <title>Candidatus Galacturonibacter soehngenii shows hetero-acetogenic catabolism of galacturonic acid but lacks a canonical carbon monoxide dehydrogenase/acetyl-CoA synthase complex.</title>
        <authorList>
            <person name="Diender M."/>
            <person name="Stouten G.R."/>
            <person name="Petersen J.F."/>
            <person name="Nielsen P.H."/>
            <person name="Dueholm M.S."/>
            <person name="Pronk J.T."/>
            <person name="Van Loosdrecht M.C.M."/>
        </authorList>
    </citation>
    <scope>NUCLEOTIDE SEQUENCE [LARGE SCALE GENOMIC DNA]</scope>
    <source>
        <strain evidence="5">GalUA</strain>
    </source>
</reference>
<comment type="caution">
    <text evidence="5">The sequence shown here is derived from an EMBL/GenBank/DDBJ whole genome shotgun (WGS) entry which is preliminary data.</text>
</comment>
<keyword evidence="1" id="KW-0210">Decarboxylase</keyword>
<evidence type="ECO:0000256" key="2">
    <source>
        <dbReference type="ARBA" id="ARBA00023145"/>
    </source>
</evidence>
<dbReference type="InterPro" id="IPR003817">
    <property type="entry name" value="PS_Dcarbxylase"/>
</dbReference>
<keyword evidence="4" id="KW-0670">Pyruvate</keyword>
<dbReference type="RefSeq" id="WP_151141278.1">
    <property type="nucleotide sequence ID" value="NZ_WAGX01000003.1"/>
</dbReference>